<evidence type="ECO:0000313" key="3">
    <source>
        <dbReference type="Proteomes" id="UP001056384"/>
    </source>
</evidence>
<organism evidence="2 3">
    <name type="scientific">Septoria linicola</name>
    <dbReference type="NCBI Taxonomy" id="215465"/>
    <lineage>
        <taxon>Eukaryota</taxon>
        <taxon>Fungi</taxon>
        <taxon>Dikarya</taxon>
        <taxon>Ascomycota</taxon>
        <taxon>Pezizomycotina</taxon>
        <taxon>Dothideomycetes</taxon>
        <taxon>Dothideomycetidae</taxon>
        <taxon>Mycosphaerellales</taxon>
        <taxon>Mycosphaerellaceae</taxon>
        <taxon>Septoria</taxon>
    </lineage>
</organism>
<accession>A0A9Q9B684</accession>
<sequence length="148" mass="15129">MLFGQISSRSIVATLLALSPLLPTAFADTLPGCQNPGAHTCTAIVYAGTFAFPVGGGTSSSSSAAIGDGGCNKIDTSGSLDPQSPGFKGEFQTVYGTTVEVTASFVGTGDIEGVQVKYGDQTINQDQCRSGDYGFDPATSYVQCNFAC</sequence>
<feature type="signal peptide" evidence="1">
    <location>
        <begin position="1"/>
        <end position="27"/>
    </location>
</feature>
<keyword evidence="3" id="KW-1185">Reference proteome</keyword>
<dbReference type="Proteomes" id="UP001056384">
    <property type="component" value="Chromosome 12"/>
</dbReference>
<evidence type="ECO:0000313" key="2">
    <source>
        <dbReference type="EMBL" id="USW58990.1"/>
    </source>
</evidence>
<protein>
    <submittedName>
        <fullName evidence="2">Uncharacterized protein</fullName>
    </submittedName>
</protein>
<gene>
    <name evidence="2" type="ORF">Slin15195_G123090</name>
</gene>
<evidence type="ECO:0000256" key="1">
    <source>
        <dbReference type="SAM" id="SignalP"/>
    </source>
</evidence>
<keyword evidence="1" id="KW-0732">Signal</keyword>
<feature type="chain" id="PRO_5040413418" evidence="1">
    <location>
        <begin position="28"/>
        <end position="148"/>
    </location>
</feature>
<reference evidence="2" key="1">
    <citation type="submission" date="2022-06" db="EMBL/GenBank/DDBJ databases">
        <title>Complete genome sequences of two strains of the flax pathogen Septoria linicola.</title>
        <authorList>
            <person name="Lapalu N."/>
            <person name="Simon A."/>
            <person name="Demenou B."/>
            <person name="Paumier D."/>
            <person name="Guillot M.-P."/>
            <person name="Gout L."/>
            <person name="Valade R."/>
        </authorList>
    </citation>
    <scope>NUCLEOTIDE SEQUENCE</scope>
    <source>
        <strain evidence="2">SE15195</strain>
    </source>
</reference>
<dbReference type="AlphaFoldDB" id="A0A9Q9B684"/>
<proteinExistence type="predicted"/>
<name>A0A9Q9B684_9PEZI</name>
<dbReference type="EMBL" id="CP099429">
    <property type="protein sequence ID" value="USW58990.1"/>
    <property type="molecule type" value="Genomic_DNA"/>
</dbReference>